<dbReference type="EMBL" id="JAANBB010000024">
    <property type="protein sequence ID" value="KAF7555102.1"/>
    <property type="molecule type" value="Genomic_DNA"/>
</dbReference>
<dbReference type="AlphaFoldDB" id="A0A9P5LEH1"/>
<evidence type="ECO:0000313" key="2">
    <source>
        <dbReference type="Proteomes" id="UP000722485"/>
    </source>
</evidence>
<sequence>MASILRKLFRRKKQPPLVCAISLDDDGHPIGDDPNHKHTAACFIEFEPLAVVELFQSQGCQSCPPAIPGIQDGTSHPNLILLTYDVTLFDHSGWKDTFGQPAWDQRQRAYTKKWGRNSLFTPQIVVNGASDGSGAGGKSEVQEIVARFRTMQRAMDWHIYLDVNDTDVRIDSDSELLETHDILLVLYNSGDEVVKIGKGPNKGKKVNHRNVVTNVIRIGQWSGGDLTAPLPSPKSSMEPGQDAVILIQEGAGGQIVAVAKV</sequence>
<name>A0A9P5LEH1_9HYPO</name>
<evidence type="ECO:0000313" key="1">
    <source>
        <dbReference type="EMBL" id="KAF7555102.1"/>
    </source>
</evidence>
<keyword evidence="2" id="KW-1185">Reference proteome</keyword>
<proteinExistence type="predicted"/>
<gene>
    <name evidence="1" type="ORF">G7Z17_g2457</name>
</gene>
<dbReference type="PANTHER" id="PTHR36057:SF1">
    <property type="entry name" value="LIPOPROTEIN LIPID ATTACHMENT SITE-LIKE PROTEIN, PUTATIVE (DUF1223)-RELATED"/>
    <property type="match status" value="1"/>
</dbReference>
<dbReference type="SUPFAM" id="SSF52833">
    <property type="entry name" value="Thioredoxin-like"/>
    <property type="match status" value="1"/>
</dbReference>
<protein>
    <recommendedName>
        <fullName evidence="3">DUF1223-domain-containing protein</fullName>
    </recommendedName>
</protein>
<organism evidence="1 2">
    <name type="scientific">Cylindrodendrum hubeiense</name>
    <dbReference type="NCBI Taxonomy" id="595255"/>
    <lineage>
        <taxon>Eukaryota</taxon>
        <taxon>Fungi</taxon>
        <taxon>Dikarya</taxon>
        <taxon>Ascomycota</taxon>
        <taxon>Pezizomycotina</taxon>
        <taxon>Sordariomycetes</taxon>
        <taxon>Hypocreomycetidae</taxon>
        <taxon>Hypocreales</taxon>
        <taxon>Nectriaceae</taxon>
        <taxon>Cylindrodendrum</taxon>
    </lineage>
</organism>
<dbReference type="InterPro" id="IPR010634">
    <property type="entry name" value="DUF1223"/>
</dbReference>
<dbReference type="Pfam" id="PF06764">
    <property type="entry name" value="DUF1223"/>
    <property type="match status" value="1"/>
</dbReference>
<evidence type="ECO:0008006" key="3">
    <source>
        <dbReference type="Google" id="ProtNLM"/>
    </source>
</evidence>
<dbReference type="OrthoDB" id="938668at2759"/>
<accession>A0A9P5LEH1</accession>
<dbReference type="Proteomes" id="UP000722485">
    <property type="component" value="Unassembled WGS sequence"/>
</dbReference>
<comment type="caution">
    <text evidence="1">The sequence shown here is derived from an EMBL/GenBank/DDBJ whole genome shotgun (WGS) entry which is preliminary data.</text>
</comment>
<dbReference type="PANTHER" id="PTHR36057">
    <property type="match status" value="1"/>
</dbReference>
<reference evidence="1" key="1">
    <citation type="submission" date="2020-03" db="EMBL/GenBank/DDBJ databases">
        <title>Draft Genome Sequence of Cylindrodendrum hubeiense.</title>
        <authorList>
            <person name="Buettner E."/>
            <person name="Kellner H."/>
        </authorList>
    </citation>
    <scope>NUCLEOTIDE SEQUENCE</scope>
    <source>
        <strain evidence="1">IHI 201604</strain>
    </source>
</reference>
<dbReference type="InterPro" id="IPR036249">
    <property type="entry name" value="Thioredoxin-like_sf"/>
</dbReference>